<name>A0A7T4R2K9_9GAMM</name>
<evidence type="ECO:0000256" key="1">
    <source>
        <dbReference type="SAM" id="SignalP"/>
    </source>
</evidence>
<sequence length="88" mass="9654">MKTTILFGSLLALSINVALAQPEGNSGSAPKLTATAKLLQQQRSGNNASQEEQYLDGKVRANIYTRYVESFTHGIPERFTEDSFTSED</sequence>
<protein>
    <submittedName>
        <fullName evidence="2">DUF3613 domain-containing protein</fullName>
    </submittedName>
</protein>
<reference evidence="2 3" key="1">
    <citation type="submission" date="2020-12" db="EMBL/GenBank/DDBJ databases">
        <authorList>
            <person name="Shan Y."/>
        </authorList>
    </citation>
    <scope>NUCLEOTIDE SEQUENCE [LARGE SCALE GENOMIC DNA]</scope>
    <source>
        <strain evidence="3">csc3.9</strain>
    </source>
</reference>
<dbReference type="InterPro" id="IPR022053">
    <property type="entry name" value="DUF3613"/>
</dbReference>
<accession>A0A7T4R2K9</accession>
<feature type="chain" id="PRO_5032964837" evidence="1">
    <location>
        <begin position="21"/>
        <end position="88"/>
    </location>
</feature>
<dbReference type="EMBL" id="CP066167">
    <property type="protein sequence ID" value="QQD19301.1"/>
    <property type="molecule type" value="Genomic_DNA"/>
</dbReference>
<keyword evidence="3" id="KW-1185">Reference proteome</keyword>
<gene>
    <name evidence="2" type="ORF">I6N98_05460</name>
</gene>
<dbReference type="Proteomes" id="UP000596063">
    <property type="component" value="Chromosome"/>
</dbReference>
<evidence type="ECO:0000313" key="3">
    <source>
        <dbReference type="Proteomes" id="UP000596063"/>
    </source>
</evidence>
<dbReference type="RefSeq" id="WP_198570786.1">
    <property type="nucleotide sequence ID" value="NZ_CP066167.1"/>
</dbReference>
<keyword evidence="1" id="KW-0732">Signal</keyword>
<organism evidence="2 3">
    <name type="scientific">Spongiibacter nanhainus</name>
    <dbReference type="NCBI Taxonomy" id="2794344"/>
    <lineage>
        <taxon>Bacteria</taxon>
        <taxon>Pseudomonadati</taxon>
        <taxon>Pseudomonadota</taxon>
        <taxon>Gammaproteobacteria</taxon>
        <taxon>Cellvibrionales</taxon>
        <taxon>Spongiibacteraceae</taxon>
        <taxon>Spongiibacter</taxon>
    </lineage>
</organism>
<dbReference type="Pfam" id="PF12266">
    <property type="entry name" value="DUF3613"/>
    <property type="match status" value="1"/>
</dbReference>
<feature type="signal peptide" evidence="1">
    <location>
        <begin position="1"/>
        <end position="20"/>
    </location>
</feature>
<evidence type="ECO:0000313" key="2">
    <source>
        <dbReference type="EMBL" id="QQD19301.1"/>
    </source>
</evidence>
<dbReference type="AlphaFoldDB" id="A0A7T4R2K9"/>
<dbReference type="KEGG" id="snan:I6N98_05460"/>
<proteinExistence type="predicted"/>